<sequence length="43" mass="4965">MIPWLAICLFCYVHAMSQSMVDVDIDHLSIGFRTNLIPCYPSY</sequence>
<dbReference type="EMBL" id="GGEC01087124">
    <property type="protein sequence ID" value="MBX67608.1"/>
    <property type="molecule type" value="Transcribed_RNA"/>
</dbReference>
<reference evidence="2" key="1">
    <citation type="submission" date="2018-02" db="EMBL/GenBank/DDBJ databases">
        <title>Rhizophora mucronata_Transcriptome.</title>
        <authorList>
            <person name="Meera S.P."/>
            <person name="Sreeshan A."/>
            <person name="Augustine A."/>
        </authorList>
    </citation>
    <scope>NUCLEOTIDE SEQUENCE</scope>
    <source>
        <tissue evidence="2">Leaf</tissue>
    </source>
</reference>
<feature type="chain" id="PRO_5015174520" evidence="1">
    <location>
        <begin position="18"/>
        <end position="43"/>
    </location>
</feature>
<dbReference type="AlphaFoldDB" id="A0A2P2QKV4"/>
<evidence type="ECO:0000313" key="2">
    <source>
        <dbReference type="EMBL" id="MBX67608.1"/>
    </source>
</evidence>
<organism evidence="2">
    <name type="scientific">Rhizophora mucronata</name>
    <name type="common">Asiatic mangrove</name>
    <dbReference type="NCBI Taxonomy" id="61149"/>
    <lineage>
        <taxon>Eukaryota</taxon>
        <taxon>Viridiplantae</taxon>
        <taxon>Streptophyta</taxon>
        <taxon>Embryophyta</taxon>
        <taxon>Tracheophyta</taxon>
        <taxon>Spermatophyta</taxon>
        <taxon>Magnoliopsida</taxon>
        <taxon>eudicotyledons</taxon>
        <taxon>Gunneridae</taxon>
        <taxon>Pentapetalae</taxon>
        <taxon>rosids</taxon>
        <taxon>fabids</taxon>
        <taxon>Malpighiales</taxon>
        <taxon>Rhizophoraceae</taxon>
        <taxon>Rhizophora</taxon>
    </lineage>
</organism>
<evidence type="ECO:0000256" key="1">
    <source>
        <dbReference type="SAM" id="SignalP"/>
    </source>
</evidence>
<name>A0A2P2QKV4_RHIMU</name>
<proteinExistence type="predicted"/>
<keyword evidence="1" id="KW-0732">Signal</keyword>
<protein>
    <submittedName>
        <fullName evidence="2">Uncharacterized protein</fullName>
    </submittedName>
</protein>
<accession>A0A2P2QKV4</accession>
<feature type="signal peptide" evidence="1">
    <location>
        <begin position="1"/>
        <end position="17"/>
    </location>
</feature>